<dbReference type="GO" id="GO:0019825">
    <property type="term" value="F:oxygen binding"/>
    <property type="evidence" value="ECO:0007669"/>
    <property type="project" value="InterPro"/>
</dbReference>
<dbReference type="GO" id="GO:0046872">
    <property type="term" value="F:metal ion binding"/>
    <property type="evidence" value="ECO:0007669"/>
    <property type="project" value="UniProtKB-KW"/>
</dbReference>
<evidence type="ECO:0000256" key="2">
    <source>
        <dbReference type="ARBA" id="ARBA00022617"/>
    </source>
</evidence>
<comment type="similarity">
    <text evidence="6">Belongs to the globin family.</text>
</comment>
<dbReference type="PANTHER" id="PTHR47217:SF1">
    <property type="entry name" value="GLOBIN-LIKE PROTEIN"/>
    <property type="match status" value="1"/>
</dbReference>
<dbReference type="InterPro" id="IPR000971">
    <property type="entry name" value="Globin"/>
</dbReference>
<dbReference type="GO" id="GO:0005344">
    <property type="term" value="F:oxygen carrier activity"/>
    <property type="evidence" value="ECO:0007669"/>
    <property type="project" value="UniProtKB-KW"/>
</dbReference>
<keyword evidence="5" id="KW-0408">Iron</keyword>
<keyword evidence="4" id="KW-0479">Metal-binding</keyword>
<evidence type="ECO:0000256" key="5">
    <source>
        <dbReference type="ARBA" id="ARBA00023004"/>
    </source>
</evidence>
<keyword evidence="3 6" id="KW-0561">Oxygen transport</keyword>
<dbReference type="InterPro" id="IPR009050">
    <property type="entry name" value="Globin-like_sf"/>
</dbReference>
<keyword evidence="1 6" id="KW-0813">Transport</keyword>
<dbReference type="SUPFAM" id="SSF46458">
    <property type="entry name" value="Globin-like"/>
    <property type="match status" value="1"/>
</dbReference>
<organism evidence="8 9">
    <name type="scientific">Hermetia illucens</name>
    <name type="common">Black soldier fly</name>
    <dbReference type="NCBI Taxonomy" id="343691"/>
    <lineage>
        <taxon>Eukaryota</taxon>
        <taxon>Metazoa</taxon>
        <taxon>Ecdysozoa</taxon>
        <taxon>Arthropoda</taxon>
        <taxon>Hexapoda</taxon>
        <taxon>Insecta</taxon>
        <taxon>Pterygota</taxon>
        <taxon>Neoptera</taxon>
        <taxon>Endopterygota</taxon>
        <taxon>Diptera</taxon>
        <taxon>Brachycera</taxon>
        <taxon>Stratiomyomorpha</taxon>
        <taxon>Stratiomyidae</taxon>
        <taxon>Hermetiinae</taxon>
        <taxon>Hermetia</taxon>
    </lineage>
</organism>
<name>A0A7R8YM71_HERIL</name>
<dbReference type="AlphaFoldDB" id="A0A7R8YM71"/>
<dbReference type="OrthoDB" id="436496at2759"/>
<dbReference type="PANTHER" id="PTHR47217">
    <property type="entry name" value="GLOBIN-LIKE PROTEIN"/>
    <property type="match status" value="1"/>
</dbReference>
<dbReference type="CDD" id="cd01040">
    <property type="entry name" value="Mb-like"/>
    <property type="match status" value="1"/>
</dbReference>
<accession>A0A7R8YM71</accession>
<evidence type="ECO:0000256" key="6">
    <source>
        <dbReference type="RuleBase" id="RU000356"/>
    </source>
</evidence>
<evidence type="ECO:0000256" key="4">
    <source>
        <dbReference type="ARBA" id="ARBA00022723"/>
    </source>
</evidence>
<sequence length="178" mass="20617">MGTIISMIKSKPDAIPEMVKLNDEDAANIKRTWEIPRATPLDAGEAILLKFFELYPHWQNKFEHFKNTPLLTLKGAPGFRTHAGRIVKLFDDTIQELGNDDFEKALPRIWEVHGRNHYRRSIPIRAFRDLKDVILGILTELCHLTPGEIQSWEKLFCNIYHVTFTTMEQMAIETGKSR</sequence>
<dbReference type="EMBL" id="LR899009">
    <property type="protein sequence ID" value="CAD7078291.1"/>
    <property type="molecule type" value="Genomic_DNA"/>
</dbReference>
<dbReference type="InterPro" id="IPR012292">
    <property type="entry name" value="Globin/Proto"/>
</dbReference>
<keyword evidence="2 6" id="KW-0349">Heme</keyword>
<dbReference type="Pfam" id="PF00042">
    <property type="entry name" value="Globin"/>
    <property type="match status" value="1"/>
</dbReference>
<evidence type="ECO:0000256" key="1">
    <source>
        <dbReference type="ARBA" id="ARBA00022448"/>
    </source>
</evidence>
<feature type="domain" description="Globin" evidence="7">
    <location>
        <begin position="20"/>
        <end position="168"/>
    </location>
</feature>
<keyword evidence="9" id="KW-1185">Reference proteome</keyword>
<dbReference type="GO" id="GO:0020037">
    <property type="term" value="F:heme binding"/>
    <property type="evidence" value="ECO:0007669"/>
    <property type="project" value="InterPro"/>
</dbReference>
<dbReference type="FunCoup" id="A0A7R8YM71">
    <property type="interactions" value="78"/>
</dbReference>
<dbReference type="PROSITE" id="PS01033">
    <property type="entry name" value="GLOBIN"/>
    <property type="match status" value="1"/>
</dbReference>
<dbReference type="InterPro" id="IPR044399">
    <property type="entry name" value="Mb-like_M"/>
</dbReference>
<dbReference type="InParanoid" id="A0A7R8YM71"/>
<dbReference type="Proteomes" id="UP000594454">
    <property type="component" value="Chromosome 1"/>
</dbReference>
<evidence type="ECO:0000256" key="3">
    <source>
        <dbReference type="ARBA" id="ARBA00022621"/>
    </source>
</evidence>
<gene>
    <name evidence="8" type="ORF">HERILL_LOCUS1567</name>
</gene>
<reference evidence="8 9" key="1">
    <citation type="submission" date="2020-11" db="EMBL/GenBank/DDBJ databases">
        <authorList>
            <person name="Wallbank WR R."/>
            <person name="Pardo Diaz C."/>
            <person name="Kozak K."/>
            <person name="Martin S."/>
            <person name="Jiggins C."/>
            <person name="Moest M."/>
            <person name="Warren A I."/>
            <person name="Generalovic N T."/>
            <person name="Byers J.R.P. K."/>
            <person name="Montejo-Kovacevich G."/>
            <person name="Yen C E."/>
        </authorList>
    </citation>
    <scope>NUCLEOTIDE SEQUENCE [LARGE SCALE GENOMIC DNA]</scope>
</reference>
<evidence type="ECO:0000313" key="8">
    <source>
        <dbReference type="EMBL" id="CAD7078291.1"/>
    </source>
</evidence>
<evidence type="ECO:0000313" key="9">
    <source>
        <dbReference type="Proteomes" id="UP000594454"/>
    </source>
</evidence>
<proteinExistence type="inferred from homology"/>
<dbReference type="Gene3D" id="1.10.490.10">
    <property type="entry name" value="Globins"/>
    <property type="match status" value="1"/>
</dbReference>
<dbReference type="OMA" id="YEELGWP"/>
<protein>
    <recommendedName>
        <fullName evidence="7">Globin domain-containing protein</fullName>
    </recommendedName>
</protein>
<evidence type="ECO:0000259" key="7">
    <source>
        <dbReference type="PROSITE" id="PS01033"/>
    </source>
</evidence>